<dbReference type="OrthoDB" id="19159at2759"/>
<feature type="compositionally biased region" description="Polar residues" evidence="1">
    <location>
        <begin position="524"/>
        <end position="536"/>
    </location>
</feature>
<feature type="region of interest" description="Disordered" evidence="1">
    <location>
        <begin position="513"/>
        <end position="597"/>
    </location>
</feature>
<dbReference type="PANTHER" id="PTHR35140">
    <property type="entry name" value="MITOTIC CHECK POINT PROTEIN BFA1"/>
    <property type="match status" value="1"/>
</dbReference>
<evidence type="ECO:0000313" key="3">
    <source>
        <dbReference type="Proteomes" id="UP000799770"/>
    </source>
</evidence>
<dbReference type="GO" id="GO:1990334">
    <property type="term" value="C:Bfa1-Bub2 complex"/>
    <property type="evidence" value="ECO:0007669"/>
    <property type="project" value="InterPro"/>
</dbReference>
<feature type="compositionally biased region" description="Low complexity" evidence="1">
    <location>
        <begin position="319"/>
        <end position="336"/>
    </location>
</feature>
<dbReference type="EMBL" id="ML977316">
    <property type="protein sequence ID" value="KAF2118929.1"/>
    <property type="molecule type" value="Genomic_DNA"/>
</dbReference>
<dbReference type="Proteomes" id="UP000799770">
    <property type="component" value="Unassembled WGS sequence"/>
</dbReference>
<feature type="compositionally biased region" description="Polar residues" evidence="1">
    <location>
        <begin position="174"/>
        <end position="187"/>
    </location>
</feature>
<name>A0A6A5ZHH1_9PLEO</name>
<proteinExistence type="predicted"/>
<dbReference type="AlphaFoldDB" id="A0A6A5ZHH1"/>
<feature type="region of interest" description="Disordered" evidence="1">
    <location>
        <begin position="395"/>
        <end position="470"/>
    </location>
</feature>
<evidence type="ECO:0000313" key="2">
    <source>
        <dbReference type="EMBL" id="KAF2118929.1"/>
    </source>
</evidence>
<feature type="region of interest" description="Disordered" evidence="1">
    <location>
        <begin position="130"/>
        <end position="191"/>
    </location>
</feature>
<feature type="compositionally biased region" description="Polar residues" evidence="1">
    <location>
        <begin position="454"/>
        <end position="470"/>
    </location>
</feature>
<feature type="compositionally biased region" description="Polar residues" evidence="1">
    <location>
        <begin position="549"/>
        <end position="561"/>
    </location>
</feature>
<feature type="compositionally biased region" description="Polar residues" evidence="1">
    <location>
        <begin position="368"/>
        <end position="380"/>
    </location>
</feature>
<feature type="region of interest" description="Disordered" evidence="1">
    <location>
        <begin position="603"/>
        <end position="622"/>
    </location>
</feature>
<feature type="region of interest" description="Disordered" evidence="1">
    <location>
        <begin position="319"/>
        <end position="380"/>
    </location>
</feature>
<dbReference type="InterPro" id="IPR034586">
    <property type="entry name" value="Bfa1/Byr4"/>
</dbReference>
<reference evidence="2" key="1">
    <citation type="journal article" date="2020" name="Stud. Mycol.">
        <title>101 Dothideomycetes genomes: a test case for predicting lifestyles and emergence of pathogens.</title>
        <authorList>
            <person name="Haridas S."/>
            <person name="Albert R."/>
            <person name="Binder M."/>
            <person name="Bloem J."/>
            <person name="Labutti K."/>
            <person name="Salamov A."/>
            <person name="Andreopoulos B."/>
            <person name="Baker S."/>
            <person name="Barry K."/>
            <person name="Bills G."/>
            <person name="Bluhm B."/>
            <person name="Cannon C."/>
            <person name="Castanera R."/>
            <person name="Culley D."/>
            <person name="Daum C."/>
            <person name="Ezra D."/>
            <person name="Gonzalez J."/>
            <person name="Henrissat B."/>
            <person name="Kuo A."/>
            <person name="Liang C."/>
            <person name="Lipzen A."/>
            <person name="Lutzoni F."/>
            <person name="Magnuson J."/>
            <person name="Mondo S."/>
            <person name="Nolan M."/>
            <person name="Ohm R."/>
            <person name="Pangilinan J."/>
            <person name="Park H.-J."/>
            <person name="Ramirez L."/>
            <person name="Alfaro M."/>
            <person name="Sun H."/>
            <person name="Tritt A."/>
            <person name="Yoshinaga Y."/>
            <person name="Zwiers L.-H."/>
            <person name="Turgeon B."/>
            <person name="Goodwin S."/>
            <person name="Spatafora J."/>
            <person name="Crous P."/>
            <person name="Grigoriev I."/>
        </authorList>
    </citation>
    <scope>NUCLEOTIDE SEQUENCE</scope>
    <source>
        <strain evidence="2">CBS 627.86</strain>
    </source>
</reference>
<feature type="compositionally biased region" description="Polar residues" evidence="1">
    <location>
        <begin position="419"/>
        <end position="432"/>
    </location>
</feature>
<feature type="compositionally biased region" description="Acidic residues" evidence="1">
    <location>
        <begin position="144"/>
        <end position="155"/>
    </location>
</feature>
<dbReference type="GO" id="GO:0005096">
    <property type="term" value="F:GTPase activator activity"/>
    <property type="evidence" value="ECO:0007669"/>
    <property type="project" value="InterPro"/>
</dbReference>
<dbReference type="GO" id="GO:0031578">
    <property type="term" value="P:mitotic spindle orientation checkpoint signaling"/>
    <property type="evidence" value="ECO:0007669"/>
    <property type="project" value="TreeGrafter"/>
</dbReference>
<organism evidence="2 3">
    <name type="scientific">Lophiotrema nucula</name>
    <dbReference type="NCBI Taxonomy" id="690887"/>
    <lineage>
        <taxon>Eukaryota</taxon>
        <taxon>Fungi</taxon>
        <taxon>Dikarya</taxon>
        <taxon>Ascomycota</taxon>
        <taxon>Pezizomycotina</taxon>
        <taxon>Dothideomycetes</taxon>
        <taxon>Pleosporomycetidae</taxon>
        <taxon>Pleosporales</taxon>
        <taxon>Lophiotremataceae</taxon>
        <taxon>Lophiotrema</taxon>
    </lineage>
</organism>
<keyword evidence="3" id="KW-1185">Reference proteome</keyword>
<gene>
    <name evidence="2" type="ORF">BDV96DRAFT_367514</name>
</gene>
<feature type="compositionally biased region" description="Pro residues" evidence="1">
    <location>
        <begin position="239"/>
        <end position="258"/>
    </location>
</feature>
<dbReference type="PANTHER" id="PTHR35140:SF1">
    <property type="entry name" value="MITOTIC CHECK POINT PROTEIN BFA1"/>
    <property type="match status" value="1"/>
</dbReference>
<feature type="region of interest" description="Disordered" evidence="1">
    <location>
        <begin position="759"/>
        <end position="827"/>
    </location>
</feature>
<feature type="compositionally biased region" description="Acidic residues" evidence="1">
    <location>
        <begin position="772"/>
        <end position="782"/>
    </location>
</feature>
<evidence type="ECO:0008006" key="4">
    <source>
        <dbReference type="Google" id="ProtNLM"/>
    </source>
</evidence>
<accession>A0A6A5ZHH1</accession>
<feature type="region of interest" description="Disordered" evidence="1">
    <location>
        <begin position="225"/>
        <end position="267"/>
    </location>
</feature>
<evidence type="ECO:0000256" key="1">
    <source>
        <dbReference type="SAM" id="MobiDB-lite"/>
    </source>
</evidence>
<dbReference type="GO" id="GO:0044732">
    <property type="term" value="C:mitotic spindle pole body"/>
    <property type="evidence" value="ECO:0007669"/>
    <property type="project" value="TreeGrafter"/>
</dbReference>
<sequence length="882" mass="95136">MAANKGSFAQRVASMASNNMESWDDDGDLQGDLYTHSMSTIHSQSSRVSVRSESNTCDDDWQVLIAPNDENSTINAISSAKHAGIPIPTSVPSSALLGGSIKRLGKKKSSRKIAVDDDWGDDLELPTSTDGGLKLKLQAPTTPADEEHDDFDDWGEGSLGIRFGGTRREARGGRSSSVSAMSPSLGSCMTVESEDDDLTGLVLPNEPLDFNARLEKLKKIEIATPDASPVPARRDAPPTSAPAPQLAPSPFAPSPLTPSPAIASVSSPPIASEPVRVLEPEQKLKAAEEDDDFFDGLEFGPGEALDTKKLTLNRNVVVKKPSSKPAAPTAARPAATLTFTDKPSASRIPRPLPSTSRSRLTPVYETGAPSNLNNNRPMPTTTSAQLLRAKRSAPVLRSNNNFSSVPRPPVPFLPAGGANAQSHHVTSKTSQPRLRGDSDPRQRPQSPLMRPWSRMSSLNAPDTPSRSSTRGAMTSFANRALAKTVTKPAGPRRVYGDGSELEIFDDLPTSATKEKQFERAPKNLGQTARTVRQKPSITKLPIPDRMTTPAPQTPRSPTKVDSTPRFARDTAASRIAREQRLAGTRSRGEGPIPPTNTNWKAQVAARSPHNSPTAQRKRGTGQRPMLIKGMSQGTAKYEKGMTYNPMLQRWEGNEDALISFSHHNTSTTTLALTTASTPTFAPPTHPLHSHDRSHSISHTALSTIQAAQKNVSSRAVKVQPAPSPPRLPALISQKSGTQAMTITRGMVFDPQAMKWLKLPRGARDPLSPSVDGDGDDDDEEDPFAGLDDLKDNEATPSFGGGVTGVSNKTGGLTIADPNEIGEEFDVGPSFIRKQREEEAQWRRKVEKWVGGIRDTGEQRGGWRWSARELALRGAAEHARNRR</sequence>
<protein>
    <recommendedName>
        <fullName evidence="4">Cytokinesis regulator</fullName>
    </recommendedName>
</protein>